<evidence type="ECO:0000313" key="1">
    <source>
        <dbReference type="EMBL" id="MFD1176284.1"/>
    </source>
</evidence>
<dbReference type="InterPro" id="IPR025321">
    <property type="entry name" value="DUF4227"/>
</dbReference>
<keyword evidence="2" id="KW-1185">Reference proteome</keyword>
<dbReference type="Pfam" id="PF14004">
    <property type="entry name" value="DUF4227"/>
    <property type="match status" value="1"/>
</dbReference>
<proteinExistence type="predicted"/>
<protein>
    <submittedName>
        <fullName evidence="1">DUF4227 family protein</fullName>
    </submittedName>
</protein>
<gene>
    <name evidence="1" type="ORF">ACFQ3W_08225</name>
</gene>
<accession>A0ABW3RUY2</accession>
<name>A0ABW3RUY2_9BACL</name>
<comment type="caution">
    <text evidence="1">The sequence shown here is derived from an EMBL/GenBank/DDBJ whole genome shotgun (WGS) entry which is preliminary data.</text>
</comment>
<evidence type="ECO:0000313" key="2">
    <source>
        <dbReference type="Proteomes" id="UP001597262"/>
    </source>
</evidence>
<dbReference type="EMBL" id="JBHTLM010000004">
    <property type="protein sequence ID" value="MFD1176284.1"/>
    <property type="molecule type" value="Genomic_DNA"/>
</dbReference>
<dbReference type="Proteomes" id="UP001597262">
    <property type="component" value="Unassembled WGS sequence"/>
</dbReference>
<sequence length="78" mass="9223">MIISIRQWLRAAKYLLLFVALAYTLYRVLGVMDNYLLRENKYRIPEGSAVKVFHAEMDGSREMGSIAERLKLFFWYGE</sequence>
<reference evidence="2" key="1">
    <citation type="journal article" date="2019" name="Int. J. Syst. Evol. Microbiol.">
        <title>The Global Catalogue of Microorganisms (GCM) 10K type strain sequencing project: providing services to taxonomists for standard genome sequencing and annotation.</title>
        <authorList>
            <consortium name="The Broad Institute Genomics Platform"/>
            <consortium name="The Broad Institute Genome Sequencing Center for Infectious Disease"/>
            <person name="Wu L."/>
            <person name="Ma J."/>
        </authorList>
    </citation>
    <scope>NUCLEOTIDE SEQUENCE [LARGE SCALE GENOMIC DNA]</scope>
    <source>
        <strain evidence="2">CCUG 59189</strain>
    </source>
</reference>
<organism evidence="1 2">
    <name type="scientific">Paenibacillus puldeungensis</name>
    <dbReference type="NCBI Taxonomy" id="696536"/>
    <lineage>
        <taxon>Bacteria</taxon>
        <taxon>Bacillati</taxon>
        <taxon>Bacillota</taxon>
        <taxon>Bacilli</taxon>
        <taxon>Bacillales</taxon>
        <taxon>Paenibacillaceae</taxon>
        <taxon>Paenibacillus</taxon>
    </lineage>
</organism>